<proteinExistence type="predicted"/>
<organism evidence="1 2">
    <name type="scientific">Paraburkholderia dioscoreae</name>
    <dbReference type="NCBI Taxonomy" id="2604047"/>
    <lineage>
        <taxon>Bacteria</taxon>
        <taxon>Pseudomonadati</taxon>
        <taxon>Pseudomonadota</taxon>
        <taxon>Betaproteobacteria</taxon>
        <taxon>Burkholderiales</taxon>
        <taxon>Burkholderiaceae</taxon>
        <taxon>Paraburkholderia</taxon>
    </lineage>
</organism>
<dbReference type="EMBL" id="LR699554">
    <property type="protein sequence ID" value="VVD33844.1"/>
    <property type="molecule type" value="Genomic_DNA"/>
</dbReference>
<sequence length="146" mass="16311">MRASCCNRPTCRLRRFVWRADSSRPRTFRGRIARASARAREATGSLAWIRVEALKRNCPVYRNSELADRGFTLDTLTPRLSTSAADKQVCSVAKTISGGSYHEIPDRSRGYRRPHLRAARRFCSIESAGYARSSACRTGSAGKGRL</sequence>
<evidence type="ECO:0000313" key="1">
    <source>
        <dbReference type="EMBL" id="VVD33844.1"/>
    </source>
</evidence>
<dbReference type="KEGG" id="pdio:PDMSB3_2560.1"/>
<accession>A0A5Q4YYE2</accession>
<name>A0A5Q4YYE2_9BURK</name>
<gene>
    <name evidence="1" type="ORF">PDMSB3_2560</name>
</gene>
<keyword evidence="2" id="KW-1185">Reference proteome</keyword>
<protein>
    <submittedName>
        <fullName evidence="1">Uncharacterized protein</fullName>
    </submittedName>
</protein>
<evidence type="ECO:0000313" key="2">
    <source>
        <dbReference type="Proteomes" id="UP000325811"/>
    </source>
</evidence>
<dbReference type="AlphaFoldDB" id="A0A5Q4YYE2"/>
<dbReference type="Proteomes" id="UP000325811">
    <property type="component" value="Chromosome II"/>
</dbReference>
<reference evidence="1 2" key="1">
    <citation type="submission" date="2019-08" db="EMBL/GenBank/DDBJ databases">
        <authorList>
            <person name="Herpell B J."/>
        </authorList>
    </citation>
    <scope>NUCLEOTIDE SEQUENCE [LARGE SCALE GENOMIC DNA]</scope>
    <source>
        <strain evidence="2">Msb3</strain>
    </source>
</reference>